<dbReference type="Pfam" id="PF01262">
    <property type="entry name" value="AlaDh_PNT_C"/>
    <property type="match status" value="1"/>
</dbReference>
<evidence type="ECO:0000313" key="7">
    <source>
        <dbReference type="EMBL" id="AVR46179.1"/>
    </source>
</evidence>
<dbReference type="InterPro" id="IPR007698">
    <property type="entry name" value="AlaDH/PNT_NAD(H)-bd"/>
</dbReference>
<accession>A0A2R3Z7D3</accession>
<dbReference type="PANTHER" id="PTHR42795">
    <property type="entry name" value="ALANINE DEHYDROGENASE"/>
    <property type="match status" value="1"/>
</dbReference>
<dbReference type="KEGG" id="grs:C7S20_13435"/>
<keyword evidence="4" id="KW-0520">NAD</keyword>
<evidence type="ECO:0000256" key="1">
    <source>
        <dbReference type="ARBA" id="ARBA00005689"/>
    </source>
</evidence>
<dbReference type="InterPro" id="IPR036291">
    <property type="entry name" value="NAD(P)-bd_dom_sf"/>
</dbReference>
<dbReference type="Gene3D" id="3.40.50.720">
    <property type="entry name" value="NAD(P)-binding Rossmann-like Domain"/>
    <property type="match status" value="2"/>
</dbReference>
<proteinExistence type="inferred from homology"/>
<evidence type="ECO:0000256" key="4">
    <source>
        <dbReference type="ARBA" id="ARBA00023027"/>
    </source>
</evidence>
<dbReference type="SUPFAM" id="SSF52283">
    <property type="entry name" value="Formate/glycerate dehydrogenase catalytic domain-like"/>
    <property type="match status" value="1"/>
</dbReference>
<name>A0A2R3Z7D3_9FLAO</name>
<dbReference type="InterPro" id="IPR008143">
    <property type="entry name" value="Ala_DH/PNT_CS2"/>
</dbReference>
<dbReference type="GO" id="GO:0000286">
    <property type="term" value="F:alanine dehydrogenase activity"/>
    <property type="evidence" value="ECO:0007669"/>
    <property type="project" value="UniProtKB-EC"/>
</dbReference>
<evidence type="ECO:0000259" key="6">
    <source>
        <dbReference type="SMART" id="SM01003"/>
    </source>
</evidence>
<dbReference type="EC" id="1.4.1.1" evidence="2"/>
<evidence type="ECO:0000256" key="2">
    <source>
        <dbReference type="ARBA" id="ARBA00012897"/>
    </source>
</evidence>
<evidence type="ECO:0000259" key="5">
    <source>
        <dbReference type="SMART" id="SM01002"/>
    </source>
</evidence>
<protein>
    <recommendedName>
        <fullName evidence="2">alanine dehydrogenase</fullName>
        <ecNumber evidence="2">1.4.1.1</ecNumber>
    </recommendedName>
</protein>
<reference evidence="8" key="1">
    <citation type="submission" date="2018-03" db="EMBL/GenBank/DDBJ databases">
        <title>Gramella fulva sp. nov., isolated from a dry surface of tidal flat.</title>
        <authorList>
            <person name="Hwang S.H."/>
            <person name="Hwang W.M."/>
            <person name="Kang K."/>
            <person name="Ahn T.-Y."/>
        </authorList>
    </citation>
    <scope>NUCLEOTIDE SEQUENCE [LARGE SCALE GENOMIC DNA]</scope>
    <source>
        <strain evidence="8">SH35</strain>
    </source>
</reference>
<dbReference type="PROSITE" id="PS00837">
    <property type="entry name" value="ALADH_PNT_2"/>
    <property type="match status" value="1"/>
</dbReference>
<gene>
    <name evidence="7" type="ORF">C7S20_13435</name>
</gene>
<evidence type="ECO:0000313" key="8">
    <source>
        <dbReference type="Proteomes" id="UP000241507"/>
    </source>
</evidence>
<dbReference type="OrthoDB" id="9804592at2"/>
<keyword evidence="3" id="KW-0560">Oxidoreductase</keyword>
<feature type="domain" description="Alanine dehydrogenase/pyridine nucleotide transhydrogenase NAD(H)-binding" evidence="5">
    <location>
        <begin position="178"/>
        <end position="325"/>
    </location>
</feature>
<dbReference type="EMBL" id="CP028136">
    <property type="protein sequence ID" value="AVR46179.1"/>
    <property type="molecule type" value="Genomic_DNA"/>
</dbReference>
<dbReference type="InterPro" id="IPR007886">
    <property type="entry name" value="AlaDH/PNT_N"/>
</dbReference>
<dbReference type="SMART" id="SM01002">
    <property type="entry name" value="AlaDh_PNT_C"/>
    <property type="match status" value="1"/>
</dbReference>
<dbReference type="Pfam" id="PF05222">
    <property type="entry name" value="AlaDh_PNT_N"/>
    <property type="match status" value="1"/>
</dbReference>
<dbReference type="SMART" id="SM01003">
    <property type="entry name" value="AlaDh_PNT_N"/>
    <property type="match status" value="1"/>
</dbReference>
<feature type="domain" description="Alanine dehydrogenase/pyridine nucleotide transhydrogenase N-terminal" evidence="6">
    <location>
        <begin position="33"/>
        <end position="166"/>
    </location>
</feature>
<dbReference type="RefSeq" id="WP_107012953.1">
    <property type="nucleotide sequence ID" value="NZ_CP028136.1"/>
</dbReference>
<organism evidence="7 8">
    <name type="scientific">Christiangramia fulva</name>
    <dbReference type="NCBI Taxonomy" id="2126553"/>
    <lineage>
        <taxon>Bacteria</taxon>
        <taxon>Pseudomonadati</taxon>
        <taxon>Bacteroidota</taxon>
        <taxon>Flavobacteriia</taxon>
        <taxon>Flavobacteriales</taxon>
        <taxon>Flavobacteriaceae</taxon>
        <taxon>Christiangramia</taxon>
    </lineage>
</organism>
<keyword evidence="8" id="KW-1185">Reference proteome</keyword>
<sequence>MAKQQVSPFTKEQLIPQEETLEIYKKRGDLFIGIPKETSYQEKRICLSPDAVAAITAHGHRVMIEAGAGKWARFSDKDYSDAGAEITKDTQKVFSCPIILKIEPPSFEELAYINPQTILISALQIKTQCKEYFQKLAEKRITALGFEFIRDEDGSYPIVKALSEIAGTASVLIASEIMSNHVDGNGLMFGNISGVPPIEVVIIGAGTVGEFATRSALGLGANVKVFDSSLTKLRYIQASVGAKFYTSTIQPKNLSKALKRCDVVIGAVRGKDRSPVLITEDMVRSMKRGAVVIDVSIDMGGCVETSEITSHDDPIFTKHDVIHYCVPNIPSRYAKTSSLSISNIFTPYLLHIGEEGGLENTLRFDRGLRNGLYFYHGILTNKSIADWFNLSYRDINLLIF</sequence>
<dbReference type="InterPro" id="IPR008141">
    <property type="entry name" value="Ala_DH"/>
</dbReference>
<comment type="similarity">
    <text evidence="1">Belongs to the AlaDH/PNT family.</text>
</comment>
<dbReference type="GO" id="GO:0042853">
    <property type="term" value="P:L-alanine catabolic process"/>
    <property type="evidence" value="ECO:0007669"/>
    <property type="project" value="InterPro"/>
</dbReference>
<dbReference type="GO" id="GO:0005886">
    <property type="term" value="C:plasma membrane"/>
    <property type="evidence" value="ECO:0007669"/>
    <property type="project" value="TreeGrafter"/>
</dbReference>
<evidence type="ECO:0000256" key="3">
    <source>
        <dbReference type="ARBA" id="ARBA00023002"/>
    </source>
</evidence>
<dbReference type="Proteomes" id="UP000241507">
    <property type="component" value="Chromosome"/>
</dbReference>
<dbReference type="AlphaFoldDB" id="A0A2R3Z7D3"/>
<dbReference type="SUPFAM" id="SSF51735">
    <property type="entry name" value="NAD(P)-binding Rossmann-fold domains"/>
    <property type="match status" value="1"/>
</dbReference>
<dbReference type="PANTHER" id="PTHR42795:SF1">
    <property type="entry name" value="ALANINE DEHYDROGENASE"/>
    <property type="match status" value="1"/>
</dbReference>
<dbReference type="CDD" id="cd05305">
    <property type="entry name" value="L-AlaDH"/>
    <property type="match status" value="1"/>
</dbReference>